<protein>
    <submittedName>
        <fullName evidence="1">Uncharacterized protein</fullName>
    </submittedName>
</protein>
<dbReference type="Proteomes" id="UP000784294">
    <property type="component" value="Unassembled WGS sequence"/>
</dbReference>
<evidence type="ECO:0000313" key="1">
    <source>
        <dbReference type="EMBL" id="VEL07895.1"/>
    </source>
</evidence>
<sequence length="134" mass="15188">MYFLCHKPVQLLLANEEINAKTLVTGIWFSDFRPTCRCSYPVPGLCSSQLVRSLSPSGSRDEAMSRTCTPDHMRTTIYHKAEPLLQICQGHRVQLVNAWQTIREIVCFTVAIAYPRPIFARAAETNLVMVSKED</sequence>
<keyword evidence="2" id="KW-1185">Reference proteome</keyword>
<reference evidence="1" key="1">
    <citation type="submission" date="2018-11" db="EMBL/GenBank/DDBJ databases">
        <authorList>
            <consortium name="Pathogen Informatics"/>
        </authorList>
    </citation>
    <scope>NUCLEOTIDE SEQUENCE</scope>
</reference>
<gene>
    <name evidence="1" type="ORF">PXEA_LOCUS1335</name>
</gene>
<organism evidence="1 2">
    <name type="scientific">Protopolystoma xenopodis</name>
    <dbReference type="NCBI Taxonomy" id="117903"/>
    <lineage>
        <taxon>Eukaryota</taxon>
        <taxon>Metazoa</taxon>
        <taxon>Spiralia</taxon>
        <taxon>Lophotrochozoa</taxon>
        <taxon>Platyhelminthes</taxon>
        <taxon>Monogenea</taxon>
        <taxon>Polyopisthocotylea</taxon>
        <taxon>Polystomatidea</taxon>
        <taxon>Polystomatidae</taxon>
        <taxon>Protopolystoma</taxon>
    </lineage>
</organism>
<dbReference type="AlphaFoldDB" id="A0A448WBW9"/>
<comment type="caution">
    <text evidence="1">The sequence shown here is derived from an EMBL/GenBank/DDBJ whole genome shotgun (WGS) entry which is preliminary data.</text>
</comment>
<name>A0A448WBW9_9PLAT</name>
<evidence type="ECO:0000313" key="2">
    <source>
        <dbReference type="Proteomes" id="UP000784294"/>
    </source>
</evidence>
<proteinExistence type="predicted"/>
<accession>A0A448WBW9</accession>
<dbReference type="EMBL" id="CAAALY010002696">
    <property type="protein sequence ID" value="VEL07895.1"/>
    <property type="molecule type" value="Genomic_DNA"/>
</dbReference>